<sequence length="597" mass="63947">MPEPLMQRPITILGAGVLGSRIASALLAGGHRVHIRDPSADALATAATYIDAHRAAFEALLPAPVATGSGNYQAFTSLADAVRDAWLVIEAIPEILDLKIATFAELDALTPDDCILASNSSSFKSRLMSPTVQPARRARVLNMHFTMPPGIRSVELMGCGETDPAHLERLSEVLRGCGLIPVTARRESTGFIFNRLWAAVKREILLILAEDVSTAGEIDTLWTEMFQQPHSLPPCRLMDQIGLDTVAFIEDHYIAERGLDGSKTVDWLREHYLTTGKLGRKSPGGGLYGPPATDPSSSATPAQTLYILDVGLGANVPVTTPLAQAGRILSFNRSTGNMHPLVIGQSLPDGIAYAPSAGRIFWTNMGAATATRDGSVHSAHADGSAIRTLIPTGTVHTPKQLTLDEAARKLYFCDREGMGVHRCNYDGSDHEVLVQAGSEAQKGDMTRWCVGVALDVGAGYVYWTQKGPSKGNQGRICRAGIAMPVGQTAETRQDVEVLLEGLPEPSDLEVDAPAHKLYWTDRGEHPVGCSLNVLDLGDRGAGKKVLARHFHEPIGLCLGEEGEVIVTDLGGSVYSVKGGRKTVLWRDEGCYTGVARG</sequence>
<evidence type="ECO:0008006" key="6">
    <source>
        <dbReference type="Google" id="ProtNLM"/>
    </source>
</evidence>
<dbReference type="PANTHER" id="PTHR48075:SF3">
    <property type="entry name" value="3-HYDROXYACYL-COA DEHYDROGENASE"/>
    <property type="match status" value="1"/>
</dbReference>
<dbReference type="InterPro" id="IPR036291">
    <property type="entry name" value="NAD(P)-bd_dom_sf"/>
</dbReference>
<dbReference type="SUPFAM" id="SSF63825">
    <property type="entry name" value="YWTD domain"/>
    <property type="match status" value="1"/>
</dbReference>
<dbReference type="SUPFAM" id="SSF51735">
    <property type="entry name" value="NAD(P)-binding Rossmann-fold domains"/>
    <property type="match status" value="1"/>
</dbReference>
<feature type="domain" description="3-hydroxyacyl-CoA dehydrogenase NAD binding" evidence="3">
    <location>
        <begin position="10"/>
        <end position="184"/>
    </location>
</feature>
<dbReference type="InterPro" id="IPR011042">
    <property type="entry name" value="6-blade_b-propeller_TolB-like"/>
</dbReference>
<dbReference type="InterPro" id="IPR006108">
    <property type="entry name" value="3HC_DH_C"/>
</dbReference>
<evidence type="ECO:0000313" key="4">
    <source>
        <dbReference type="EMBL" id="PYI36188.1"/>
    </source>
</evidence>
<evidence type="ECO:0000256" key="1">
    <source>
        <dbReference type="ARBA" id="ARBA00023002"/>
    </source>
</evidence>
<evidence type="ECO:0000313" key="5">
    <source>
        <dbReference type="Proteomes" id="UP000248817"/>
    </source>
</evidence>
<protein>
    <recommendedName>
        <fullName evidence="6">NAD(P)-binding protein</fullName>
    </recommendedName>
</protein>
<dbReference type="SUPFAM" id="SSF48179">
    <property type="entry name" value="6-phosphogluconate dehydrogenase C-terminal domain-like"/>
    <property type="match status" value="1"/>
</dbReference>
<dbReference type="Pfam" id="PF00725">
    <property type="entry name" value="3HCDH"/>
    <property type="match status" value="1"/>
</dbReference>
<dbReference type="InterPro" id="IPR006176">
    <property type="entry name" value="3-OHacyl-CoA_DH_NAD-bd"/>
</dbReference>
<dbReference type="EMBL" id="KZ825466">
    <property type="protein sequence ID" value="PYI36188.1"/>
    <property type="molecule type" value="Genomic_DNA"/>
</dbReference>
<feature type="domain" description="3-hydroxyacyl-CoA dehydrogenase C-terminal" evidence="2">
    <location>
        <begin position="190"/>
        <end position="285"/>
    </location>
</feature>
<dbReference type="InterPro" id="IPR013328">
    <property type="entry name" value="6PGD_dom2"/>
</dbReference>
<evidence type="ECO:0000259" key="3">
    <source>
        <dbReference type="Pfam" id="PF02737"/>
    </source>
</evidence>
<dbReference type="Pfam" id="PF02737">
    <property type="entry name" value="3HCDH_N"/>
    <property type="match status" value="1"/>
</dbReference>
<dbReference type="Proteomes" id="UP000248817">
    <property type="component" value="Unassembled WGS sequence"/>
</dbReference>
<dbReference type="InterPro" id="IPR000033">
    <property type="entry name" value="LDLR_classB_rpt"/>
</dbReference>
<evidence type="ECO:0000259" key="2">
    <source>
        <dbReference type="Pfam" id="PF00725"/>
    </source>
</evidence>
<dbReference type="GO" id="GO:0006631">
    <property type="term" value="P:fatty acid metabolic process"/>
    <property type="evidence" value="ECO:0007669"/>
    <property type="project" value="InterPro"/>
</dbReference>
<accession>A0A2V5IHL2</accession>
<dbReference type="GO" id="GO:0016616">
    <property type="term" value="F:oxidoreductase activity, acting on the CH-OH group of donors, NAD or NADP as acceptor"/>
    <property type="evidence" value="ECO:0007669"/>
    <property type="project" value="InterPro"/>
</dbReference>
<dbReference type="Gene3D" id="1.10.1040.10">
    <property type="entry name" value="N-(1-d-carboxylethyl)-l-norvaline Dehydrogenase, domain 2"/>
    <property type="match status" value="1"/>
</dbReference>
<dbReference type="AlphaFoldDB" id="A0A2V5IHL2"/>
<organism evidence="4 5">
    <name type="scientific">Aspergillus indologenus CBS 114.80</name>
    <dbReference type="NCBI Taxonomy" id="1450541"/>
    <lineage>
        <taxon>Eukaryota</taxon>
        <taxon>Fungi</taxon>
        <taxon>Dikarya</taxon>
        <taxon>Ascomycota</taxon>
        <taxon>Pezizomycotina</taxon>
        <taxon>Eurotiomycetes</taxon>
        <taxon>Eurotiomycetidae</taxon>
        <taxon>Eurotiales</taxon>
        <taxon>Aspergillaceae</taxon>
        <taxon>Aspergillus</taxon>
        <taxon>Aspergillus subgen. Circumdati</taxon>
    </lineage>
</organism>
<proteinExistence type="predicted"/>
<dbReference type="GO" id="GO:0070403">
    <property type="term" value="F:NAD+ binding"/>
    <property type="evidence" value="ECO:0007669"/>
    <property type="project" value="InterPro"/>
</dbReference>
<dbReference type="InterPro" id="IPR008927">
    <property type="entry name" value="6-PGluconate_DH-like_C_sf"/>
</dbReference>
<dbReference type="PANTHER" id="PTHR48075">
    <property type="entry name" value="3-HYDROXYACYL-COA DEHYDROGENASE FAMILY PROTEIN"/>
    <property type="match status" value="1"/>
</dbReference>
<gene>
    <name evidence="4" type="ORF">BP00DRAFT_474920</name>
</gene>
<dbReference type="SMART" id="SM00135">
    <property type="entry name" value="LY"/>
    <property type="match status" value="4"/>
</dbReference>
<dbReference type="Gene3D" id="3.40.50.720">
    <property type="entry name" value="NAD(P)-binding Rossmann-like Domain"/>
    <property type="match status" value="1"/>
</dbReference>
<keyword evidence="1" id="KW-0560">Oxidoreductase</keyword>
<dbReference type="Gene3D" id="2.120.10.30">
    <property type="entry name" value="TolB, C-terminal domain"/>
    <property type="match status" value="2"/>
</dbReference>
<reference evidence="4 5" key="1">
    <citation type="submission" date="2018-02" db="EMBL/GenBank/DDBJ databases">
        <title>The genomes of Aspergillus section Nigri reveals drivers in fungal speciation.</title>
        <authorList>
            <consortium name="DOE Joint Genome Institute"/>
            <person name="Vesth T.C."/>
            <person name="Nybo J."/>
            <person name="Theobald S."/>
            <person name="Brandl J."/>
            <person name="Frisvad J.C."/>
            <person name="Nielsen K.F."/>
            <person name="Lyhne E.K."/>
            <person name="Kogle M.E."/>
            <person name="Kuo A."/>
            <person name="Riley R."/>
            <person name="Clum A."/>
            <person name="Nolan M."/>
            <person name="Lipzen A."/>
            <person name="Salamov A."/>
            <person name="Henrissat B."/>
            <person name="Wiebenga A."/>
            <person name="De vries R.P."/>
            <person name="Grigoriev I.V."/>
            <person name="Mortensen U.H."/>
            <person name="Andersen M.R."/>
            <person name="Baker S.E."/>
        </authorList>
    </citation>
    <scope>NUCLEOTIDE SEQUENCE [LARGE SCALE GENOMIC DNA]</scope>
    <source>
        <strain evidence="4 5">CBS 114.80</strain>
    </source>
</reference>
<keyword evidence="5" id="KW-1185">Reference proteome</keyword>
<name>A0A2V5IHL2_9EURO</name>